<comment type="similarity">
    <text evidence="1">Belongs to the intradiol ring-cleavage dioxygenase family.</text>
</comment>
<dbReference type="SUPFAM" id="SSF49482">
    <property type="entry name" value="Aromatic compound dioxygenase"/>
    <property type="match status" value="1"/>
</dbReference>
<dbReference type="AlphaFoldDB" id="A0A399EKL5"/>
<evidence type="ECO:0000313" key="5">
    <source>
        <dbReference type="EMBL" id="RIH84555.1"/>
    </source>
</evidence>
<evidence type="ECO:0000256" key="1">
    <source>
        <dbReference type="ARBA" id="ARBA00007825"/>
    </source>
</evidence>
<keyword evidence="2 5" id="KW-0223">Dioxygenase</keyword>
<evidence type="ECO:0000256" key="3">
    <source>
        <dbReference type="ARBA" id="ARBA00023002"/>
    </source>
</evidence>
<dbReference type="CDD" id="cd00421">
    <property type="entry name" value="intradiol_dioxygenase"/>
    <property type="match status" value="1"/>
</dbReference>
<dbReference type="InterPro" id="IPR000627">
    <property type="entry name" value="Intradiol_dOase_C"/>
</dbReference>
<gene>
    <name evidence="5" type="primary">pcaH_1</name>
    <name evidence="5" type="ORF">Mrose_02571</name>
</gene>
<dbReference type="EC" id="1.13.11.3" evidence="5"/>
<dbReference type="Pfam" id="PF00775">
    <property type="entry name" value="Dioxygenase_C"/>
    <property type="match status" value="1"/>
</dbReference>
<keyword evidence="6" id="KW-1185">Reference proteome</keyword>
<dbReference type="EMBL" id="QWLA01000055">
    <property type="protein sequence ID" value="RIH84555.1"/>
    <property type="molecule type" value="Genomic_DNA"/>
</dbReference>
<name>A0A399EKL5_9DEIN</name>
<dbReference type="PANTHER" id="PTHR33711">
    <property type="entry name" value="DIOXYGENASE, PUTATIVE (AFU_ORTHOLOGUE AFUA_2G02910)-RELATED"/>
    <property type="match status" value="1"/>
</dbReference>
<dbReference type="Proteomes" id="UP000265341">
    <property type="component" value="Unassembled WGS sequence"/>
</dbReference>
<dbReference type="GO" id="GO:0008199">
    <property type="term" value="F:ferric iron binding"/>
    <property type="evidence" value="ECO:0007669"/>
    <property type="project" value="InterPro"/>
</dbReference>
<reference evidence="5 6" key="1">
    <citation type="submission" date="2018-08" db="EMBL/GenBank/DDBJ databases">
        <title>Meiothermus roseus NBRC 110900 genome sequencing project.</title>
        <authorList>
            <person name="Da Costa M.S."/>
            <person name="Albuquerque L."/>
            <person name="Raposo P."/>
            <person name="Froufe H.J.C."/>
            <person name="Barroso C.S."/>
            <person name="Egas C."/>
        </authorList>
    </citation>
    <scope>NUCLEOTIDE SEQUENCE [LARGE SCALE GENOMIC DNA]</scope>
    <source>
        <strain evidence="5 6">NBRC 110900</strain>
    </source>
</reference>
<keyword evidence="3 5" id="KW-0560">Oxidoreductase</keyword>
<dbReference type="GO" id="GO:0018578">
    <property type="term" value="F:protocatechuate 3,4-dioxygenase activity"/>
    <property type="evidence" value="ECO:0007669"/>
    <property type="project" value="UniProtKB-EC"/>
</dbReference>
<comment type="caution">
    <text evidence="5">The sequence shown here is derived from an EMBL/GenBank/DDBJ whole genome shotgun (WGS) entry which is preliminary data.</text>
</comment>
<evidence type="ECO:0000259" key="4">
    <source>
        <dbReference type="Pfam" id="PF00775"/>
    </source>
</evidence>
<proteinExistence type="inferred from homology"/>
<protein>
    <submittedName>
        <fullName evidence="5">Protocatechuate 3,4-dioxygenase beta chain</fullName>
        <ecNumber evidence="5">1.13.11.3</ecNumber>
    </submittedName>
</protein>
<accession>A0A399EKL5</accession>
<dbReference type="PANTHER" id="PTHR33711:SF11">
    <property type="entry name" value="DIOXYGENASE"/>
    <property type="match status" value="1"/>
</dbReference>
<dbReference type="InterPro" id="IPR050770">
    <property type="entry name" value="Intradiol_RC_Dioxygenase"/>
</dbReference>
<organism evidence="5 6">
    <name type="scientific">Calidithermus roseus</name>
    <dbReference type="NCBI Taxonomy" id="1644118"/>
    <lineage>
        <taxon>Bacteria</taxon>
        <taxon>Thermotogati</taxon>
        <taxon>Deinococcota</taxon>
        <taxon>Deinococci</taxon>
        <taxon>Thermales</taxon>
        <taxon>Thermaceae</taxon>
        <taxon>Calidithermus</taxon>
    </lineage>
</organism>
<dbReference type="InterPro" id="IPR015889">
    <property type="entry name" value="Intradiol_dOase_core"/>
</dbReference>
<evidence type="ECO:0000313" key="6">
    <source>
        <dbReference type="Proteomes" id="UP000265341"/>
    </source>
</evidence>
<feature type="domain" description="Intradiol ring-cleavage dioxygenases" evidence="4">
    <location>
        <begin position="6"/>
        <end position="114"/>
    </location>
</feature>
<evidence type="ECO:0000256" key="2">
    <source>
        <dbReference type="ARBA" id="ARBA00022964"/>
    </source>
</evidence>
<dbReference type="Gene3D" id="2.60.130.10">
    <property type="entry name" value="Aromatic compound dioxygenase"/>
    <property type="match status" value="1"/>
</dbReference>
<sequence length="116" mass="13208">MLSTGCKPVARALLDFWQCDAQGQYDNEGFRLRGHQFSDASGRFVLETIVPGLYPGRTRHIHVKVQAPNQPVLTTQLYFPGEPANASDRIFDRRLTMAVQKSANLWQARFDFVLRV</sequence>